<evidence type="ECO:0000313" key="13">
    <source>
        <dbReference type="EMBL" id="KAK5936929.1"/>
    </source>
</evidence>
<dbReference type="InterPro" id="IPR004360">
    <property type="entry name" value="Glyas_Fos-R_dOase_dom"/>
</dbReference>
<proteinExistence type="inferred from homology"/>
<keyword evidence="8" id="KW-0560">Oxidoreductase</keyword>
<dbReference type="RefSeq" id="XP_064725019.1">
    <property type="nucleotide sequence ID" value="XM_064879255.1"/>
</dbReference>
<feature type="domain" description="VOC" evidence="12">
    <location>
        <begin position="218"/>
        <end position="376"/>
    </location>
</feature>
<keyword evidence="6" id="KW-0677">Repeat</keyword>
<keyword evidence="8" id="KW-0223">Dioxygenase</keyword>
<accession>A0ABR0R8I5</accession>
<evidence type="ECO:0000256" key="4">
    <source>
        <dbReference type="ARBA" id="ARBA00013222"/>
    </source>
</evidence>
<keyword evidence="9" id="KW-0408">Iron</keyword>
<evidence type="ECO:0000256" key="6">
    <source>
        <dbReference type="ARBA" id="ARBA00022737"/>
    </source>
</evidence>
<keyword evidence="14" id="KW-1185">Reference proteome</keyword>
<keyword evidence="7" id="KW-0828">Tyrosine catabolism</keyword>
<evidence type="ECO:0000259" key="12">
    <source>
        <dbReference type="PROSITE" id="PS51819"/>
    </source>
</evidence>
<comment type="similarity">
    <text evidence="3 11">Belongs to the 4HPPD family.</text>
</comment>
<evidence type="ECO:0000256" key="10">
    <source>
        <dbReference type="ARBA" id="ARBA00023232"/>
    </source>
</evidence>
<name>A0ABR0R8I5_9EURO</name>
<dbReference type="CDD" id="cd07250">
    <property type="entry name" value="HPPD_C_like"/>
    <property type="match status" value="1"/>
</dbReference>
<dbReference type="InterPro" id="IPR037523">
    <property type="entry name" value="VOC_core"/>
</dbReference>
<evidence type="ECO:0000256" key="8">
    <source>
        <dbReference type="ARBA" id="ARBA00022964"/>
    </source>
</evidence>
<organism evidence="13 14">
    <name type="scientific">Knufia obscura</name>
    <dbReference type="NCBI Taxonomy" id="1635080"/>
    <lineage>
        <taxon>Eukaryota</taxon>
        <taxon>Fungi</taxon>
        <taxon>Dikarya</taxon>
        <taxon>Ascomycota</taxon>
        <taxon>Pezizomycotina</taxon>
        <taxon>Eurotiomycetes</taxon>
        <taxon>Chaetothyriomycetidae</taxon>
        <taxon>Chaetothyriales</taxon>
        <taxon>Trichomeriaceae</taxon>
        <taxon>Knufia</taxon>
    </lineage>
</organism>
<evidence type="ECO:0000256" key="9">
    <source>
        <dbReference type="ARBA" id="ARBA00023004"/>
    </source>
</evidence>
<keyword evidence="10" id="KW-0585">Phenylalanine catabolism</keyword>
<evidence type="ECO:0000256" key="5">
    <source>
        <dbReference type="ARBA" id="ARBA00022723"/>
    </source>
</evidence>
<evidence type="ECO:0000256" key="11">
    <source>
        <dbReference type="PIRNR" id="PIRNR009283"/>
    </source>
</evidence>
<dbReference type="Gene3D" id="3.10.180.10">
    <property type="entry name" value="2,3-Dihydroxybiphenyl 1,2-Dioxygenase, domain 1"/>
    <property type="match status" value="2"/>
</dbReference>
<dbReference type="PANTHER" id="PTHR11959:SF1">
    <property type="entry name" value="4-HYDROXYPHENYLPYRUVATE DIOXYGENASE"/>
    <property type="match status" value="1"/>
</dbReference>
<reference evidence="13 14" key="1">
    <citation type="journal article" date="2023" name="Res Sq">
        <title>Genomic and morphological characterization of Knufia obscura isolated from the Mars 2020 spacecraft assembly facility.</title>
        <authorList>
            <person name="Chander A.M."/>
            <person name="Teixeira M.M."/>
            <person name="Singh N.K."/>
            <person name="Williams M.P."/>
            <person name="Parker C.W."/>
            <person name="Leo P."/>
            <person name="Stajich J.E."/>
            <person name="Torok T."/>
            <person name="Tighe S."/>
            <person name="Mason C.E."/>
            <person name="Venkateswaran K."/>
        </authorList>
    </citation>
    <scope>NUCLEOTIDE SEQUENCE [LARGE SCALE GENOMIC DNA]</scope>
    <source>
        <strain evidence="13 14">CCFEE 5817</strain>
    </source>
</reference>
<dbReference type="GeneID" id="90004316"/>
<dbReference type="InterPro" id="IPR041736">
    <property type="entry name" value="4OHPhenylPyrv_dOase_N"/>
</dbReference>
<dbReference type="PIRSF" id="PIRSF009283">
    <property type="entry name" value="HPP_dOase"/>
    <property type="match status" value="1"/>
</dbReference>
<dbReference type="InterPro" id="IPR029068">
    <property type="entry name" value="Glyas_Bleomycin-R_OHBP_Dase"/>
</dbReference>
<dbReference type="InterPro" id="IPR041735">
    <property type="entry name" value="4OHPhenylPyrv_dOase_C"/>
</dbReference>
<dbReference type="Pfam" id="PF00903">
    <property type="entry name" value="Glyoxalase"/>
    <property type="match status" value="2"/>
</dbReference>
<comment type="caution">
    <text evidence="13">The sequence shown here is derived from an EMBL/GenBank/DDBJ whole genome shotgun (WGS) entry which is preliminary data.</text>
</comment>
<dbReference type="Proteomes" id="UP001334248">
    <property type="component" value="Unassembled WGS sequence"/>
</dbReference>
<dbReference type="EMBL" id="JAVHJV010000021">
    <property type="protein sequence ID" value="KAK5936929.1"/>
    <property type="molecule type" value="Genomic_DNA"/>
</dbReference>
<evidence type="ECO:0000313" key="14">
    <source>
        <dbReference type="Proteomes" id="UP001334248"/>
    </source>
</evidence>
<feature type="domain" description="VOC" evidence="12">
    <location>
        <begin position="42"/>
        <end position="187"/>
    </location>
</feature>
<sequence length="419" mass="46827">MAPIAIESATQPAPLPSKTTYDQSFVSLAPAVKEPQLSSYQGYDNVHWYVGNAKQAAAFYVTRMGFERIAYRGLETGSRAVASHVVSNGNVVFVFTSPLHAPNTKNQNLSKEDQALLEEIHEHLTAHGDGVKDVAFEVDDVEALYAAAVERGASIVSAPKVIEDDFGVVKTATIRTYGDTTHTLLEKHGYRGPFLPGFIAISEQDPISKYLPSVGLEVVDHCVGNQDWNEMENACDYYEKALGFHRFWSVDDKDISTEFSALKSVVMASPDERIKMPINEPAVGKKKSQIEEYVDFYGGAGVQHIALRTEDIIRDVTNLKSRGVEFITVPDSYYEQMEQRLQKAGLQITQDFETLKKLGILIDFDENGYLLQLFTKHLMDRPTVFIEIIYRNNFNGFGAGNFKSLFEAIEREQMARGNL</sequence>
<dbReference type="NCBIfam" id="TIGR01263">
    <property type="entry name" value="4HPPD"/>
    <property type="match status" value="1"/>
</dbReference>
<comment type="pathway">
    <text evidence="2">Amino-acid degradation; L-phenylalanine degradation; acetoacetate and fumarate from L-phenylalanine: step 3/6.</text>
</comment>
<protein>
    <recommendedName>
        <fullName evidence="4 11">4-hydroxyphenylpyruvate dioxygenase</fullName>
    </recommendedName>
</protein>
<evidence type="ECO:0000256" key="2">
    <source>
        <dbReference type="ARBA" id="ARBA00005162"/>
    </source>
</evidence>
<keyword evidence="5" id="KW-0479">Metal-binding</keyword>
<dbReference type="InterPro" id="IPR005956">
    <property type="entry name" value="4OHPhenylPyrv_dOase"/>
</dbReference>
<evidence type="ECO:0000256" key="7">
    <source>
        <dbReference type="ARBA" id="ARBA00022878"/>
    </source>
</evidence>
<gene>
    <name evidence="13" type="ORF">PMZ80_010867</name>
</gene>
<evidence type="ECO:0000256" key="3">
    <source>
        <dbReference type="ARBA" id="ARBA00005877"/>
    </source>
</evidence>
<dbReference type="PROSITE" id="PS51819">
    <property type="entry name" value="VOC"/>
    <property type="match status" value="2"/>
</dbReference>
<evidence type="ECO:0000256" key="1">
    <source>
        <dbReference type="ARBA" id="ARBA00001962"/>
    </source>
</evidence>
<comment type="cofactor">
    <cofactor evidence="1">
        <name>Fe cation</name>
        <dbReference type="ChEBI" id="CHEBI:24875"/>
    </cofactor>
</comment>
<dbReference type="CDD" id="cd08342">
    <property type="entry name" value="HPPD_N_like"/>
    <property type="match status" value="1"/>
</dbReference>
<dbReference type="SUPFAM" id="SSF54593">
    <property type="entry name" value="Glyoxalase/Bleomycin resistance protein/Dihydroxybiphenyl dioxygenase"/>
    <property type="match status" value="1"/>
</dbReference>
<dbReference type="PANTHER" id="PTHR11959">
    <property type="entry name" value="4-HYDROXYPHENYLPYRUVATE DIOXYGENASE"/>
    <property type="match status" value="1"/>
</dbReference>